<keyword evidence="9 10" id="KW-0496">Mitochondrion</keyword>
<comment type="catalytic activity">
    <reaction evidence="8 9">
        <text>a ubiquinone + NADH + 5 H(+)(in) = a ubiquinol + NAD(+) + 4 H(+)(out)</text>
        <dbReference type="Rhea" id="RHEA:29091"/>
        <dbReference type="Rhea" id="RHEA-COMP:9565"/>
        <dbReference type="Rhea" id="RHEA-COMP:9566"/>
        <dbReference type="ChEBI" id="CHEBI:15378"/>
        <dbReference type="ChEBI" id="CHEBI:16389"/>
        <dbReference type="ChEBI" id="CHEBI:17976"/>
        <dbReference type="ChEBI" id="CHEBI:57540"/>
        <dbReference type="ChEBI" id="CHEBI:57945"/>
        <dbReference type="EC" id="7.1.1.2"/>
    </reaction>
</comment>
<evidence type="ECO:0000313" key="10">
    <source>
        <dbReference type="EMBL" id="QAU56485.1"/>
    </source>
</evidence>
<evidence type="ECO:0000256" key="5">
    <source>
        <dbReference type="ARBA" id="ARBA00022692"/>
    </source>
</evidence>
<dbReference type="Gene3D" id="1.20.58.1610">
    <property type="entry name" value="NADH:ubiquinone/plastoquinone oxidoreductase, chain 3"/>
    <property type="match status" value="1"/>
</dbReference>
<keyword evidence="9" id="KW-0830">Ubiquinone</keyword>
<reference evidence="10" key="2">
    <citation type="journal article" date="2019" name="Mitochondrial DNA Part B Resour">
        <title>The complete mitochondrial genome of a jumping spider, Cheliceroides longipalpis Zabka (Araneae: Salticidae).</title>
        <authorList>
            <person name="Chen C."/>
            <person name="Xu K."/>
            <person name="Yan Y."/>
            <person name="Yang W."/>
            <person name="Yang H."/>
            <person name="Li C."/>
            <person name="Yang D."/>
        </authorList>
    </citation>
    <scope>NUCLEOTIDE SEQUENCE</scope>
</reference>
<protein>
    <recommendedName>
        <fullName evidence="3 9">NADH-ubiquinone oxidoreductase chain 3</fullName>
        <ecNumber evidence="9">7.1.1.2</ecNumber>
    </recommendedName>
</protein>
<evidence type="ECO:0000256" key="2">
    <source>
        <dbReference type="ARBA" id="ARBA00008472"/>
    </source>
</evidence>
<comment type="subcellular location">
    <subcellularLocation>
        <location evidence="1">Membrane</location>
    </subcellularLocation>
    <subcellularLocation>
        <location evidence="9">Mitochondrion membrane</location>
        <topology evidence="9">Multi-pass membrane protein</topology>
    </subcellularLocation>
</comment>
<dbReference type="EMBL" id="MH891570">
    <property type="protein sequence ID" value="QAU56485.1"/>
    <property type="molecule type" value="Genomic_DNA"/>
</dbReference>
<dbReference type="PANTHER" id="PTHR11058:SF9">
    <property type="entry name" value="NADH-UBIQUINONE OXIDOREDUCTASE CHAIN 3"/>
    <property type="match status" value="1"/>
</dbReference>
<dbReference type="CTD" id="4537"/>
<dbReference type="Pfam" id="PF00507">
    <property type="entry name" value="Oxidored_q4"/>
    <property type="match status" value="1"/>
</dbReference>
<geneLocation type="mitochondrion" evidence="10"/>
<keyword evidence="9" id="KW-1278">Translocase</keyword>
<dbReference type="GeneID" id="39333854"/>
<keyword evidence="5 9" id="KW-0812">Transmembrane</keyword>
<evidence type="ECO:0000256" key="1">
    <source>
        <dbReference type="ARBA" id="ARBA00004370"/>
    </source>
</evidence>
<dbReference type="GO" id="GO:0008137">
    <property type="term" value="F:NADH dehydrogenase (ubiquinone) activity"/>
    <property type="evidence" value="ECO:0007669"/>
    <property type="project" value="UniProtKB-UniRule"/>
</dbReference>
<name>A0A481N012_9ARAC</name>
<organism evidence="10">
    <name type="scientific">Cheliceroides longipalpis</name>
    <dbReference type="NCBI Taxonomy" id="1560386"/>
    <lineage>
        <taxon>Eukaryota</taxon>
        <taxon>Metazoa</taxon>
        <taxon>Ecdysozoa</taxon>
        <taxon>Arthropoda</taxon>
        <taxon>Chelicerata</taxon>
        <taxon>Arachnida</taxon>
        <taxon>Araneae</taxon>
        <taxon>Araneomorphae</taxon>
        <taxon>Entelegynae</taxon>
        <taxon>Dionycha</taxon>
        <taxon>Salticidae</taxon>
        <taxon>Salticinae</taxon>
        <taxon>Salticoida</taxon>
        <taxon>Hasariini</taxon>
        <taxon>Cheliceroides</taxon>
    </lineage>
</organism>
<accession>A0A481N012</accession>
<dbReference type="PANTHER" id="PTHR11058">
    <property type="entry name" value="NADH-UBIQUINONE OXIDOREDUCTASE CHAIN 3"/>
    <property type="match status" value="1"/>
</dbReference>
<dbReference type="InterPro" id="IPR038430">
    <property type="entry name" value="NDAH_ubi_oxred_su3_sf"/>
</dbReference>
<dbReference type="GO" id="GO:0030964">
    <property type="term" value="C:NADH dehydrogenase complex"/>
    <property type="evidence" value="ECO:0007669"/>
    <property type="project" value="TreeGrafter"/>
</dbReference>
<evidence type="ECO:0000256" key="7">
    <source>
        <dbReference type="ARBA" id="ARBA00023136"/>
    </source>
</evidence>
<dbReference type="AlphaFoldDB" id="A0A481N012"/>
<comment type="function">
    <text evidence="9">Core subunit of the mitochondrial membrane respiratory chain NADH dehydrogenase (Complex I) which catalyzes electron transfer from NADH through the respiratory chain, using ubiquinone as an electron acceptor. Essential for the catalytic activity of complex I.</text>
</comment>
<gene>
    <name evidence="10" type="primary">ND3</name>
</gene>
<keyword evidence="9" id="KW-0249">Electron transport</keyword>
<feature type="transmembrane region" description="Helical" evidence="9">
    <location>
        <begin position="6"/>
        <end position="23"/>
    </location>
</feature>
<keyword evidence="6 9" id="KW-1133">Transmembrane helix</keyword>
<evidence type="ECO:0000256" key="8">
    <source>
        <dbReference type="ARBA" id="ARBA00049551"/>
    </source>
</evidence>
<feature type="transmembrane region" description="Helical" evidence="9">
    <location>
        <begin position="83"/>
        <end position="102"/>
    </location>
</feature>
<dbReference type="GO" id="GO:0031966">
    <property type="term" value="C:mitochondrial membrane"/>
    <property type="evidence" value="ECO:0007669"/>
    <property type="project" value="UniProtKB-SubCell"/>
</dbReference>
<feature type="transmembrane region" description="Helical" evidence="9">
    <location>
        <begin position="44"/>
        <end position="63"/>
    </location>
</feature>
<dbReference type="RefSeq" id="YP_009562239.1">
    <property type="nucleotide sequence ID" value="NC_041120.1"/>
</dbReference>
<keyword evidence="4 9" id="KW-0813">Transport</keyword>
<keyword evidence="9" id="KW-0520">NAD</keyword>
<evidence type="ECO:0000256" key="9">
    <source>
        <dbReference type="RuleBase" id="RU003640"/>
    </source>
</evidence>
<evidence type="ECO:0000256" key="4">
    <source>
        <dbReference type="ARBA" id="ARBA00022448"/>
    </source>
</evidence>
<keyword evidence="9" id="KW-0679">Respiratory chain</keyword>
<dbReference type="InterPro" id="IPR000440">
    <property type="entry name" value="NADH_UbQ/plastoQ_OxRdtase_su3"/>
</dbReference>
<evidence type="ECO:0000256" key="6">
    <source>
        <dbReference type="ARBA" id="ARBA00022989"/>
    </source>
</evidence>
<proteinExistence type="inferred from homology"/>
<reference evidence="10" key="1">
    <citation type="submission" date="2018-09" db="EMBL/GenBank/DDBJ databases">
        <authorList>
            <person name="Chen C.-X."/>
            <person name="Yan Y."/>
            <person name="Xu K.-K."/>
            <person name="Yang W.-J."/>
            <person name="Yang D.-X."/>
            <person name="Li C."/>
        </authorList>
    </citation>
    <scope>NUCLEOTIDE SEQUENCE</scope>
</reference>
<evidence type="ECO:0000256" key="3">
    <source>
        <dbReference type="ARBA" id="ARBA00021007"/>
    </source>
</evidence>
<comment type="similarity">
    <text evidence="2 9">Belongs to the complex I subunit 3 family.</text>
</comment>
<dbReference type="EC" id="7.1.1.2" evidence="9"/>
<keyword evidence="7 9" id="KW-0472">Membrane</keyword>
<sequence>MLSFMESIGLVIIVYMIFMFIFYKNMMDMESLSGYECGFEPKSFTRIFFSYRFFLISILFIIFDVEISLMLPVPFLMESEMGMWVFIIFLMILILGLLYEYMCGSLKWLNVS</sequence>